<name>A0A7C4FI07_9CREN</name>
<evidence type="ECO:0000256" key="2">
    <source>
        <dbReference type="ARBA" id="ARBA00022475"/>
    </source>
</evidence>
<proteinExistence type="predicted"/>
<dbReference type="Pfam" id="PF01899">
    <property type="entry name" value="MNHE"/>
    <property type="match status" value="1"/>
</dbReference>
<dbReference type="PANTHER" id="PTHR34584:SF1">
    <property type="entry name" value="NA(+)_H(+) ANTIPORTER SUBUNIT E1"/>
    <property type="match status" value="1"/>
</dbReference>
<dbReference type="PIRSF" id="PIRSF019239">
    <property type="entry name" value="MrpE"/>
    <property type="match status" value="1"/>
</dbReference>
<evidence type="ECO:0000313" key="7">
    <source>
        <dbReference type="EMBL" id="HGI88050.1"/>
    </source>
</evidence>
<evidence type="ECO:0000256" key="6">
    <source>
        <dbReference type="SAM" id="Phobius"/>
    </source>
</evidence>
<keyword evidence="3 6" id="KW-0812">Transmembrane</keyword>
<dbReference type="InterPro" id="IPR002758">
    <property type="entry name" value="Cation_antiport_E"/>
</dbReference>
<dbReference type="GO" id="GO:0005886">
    <property type="term" value="C:plasma membrane"/>
    <property type="evidence" value="ECO:0007669"/>
    <property type="project" value="UniProtKB-SubCell"/>
</dbReference>
<feature type="transmembrane region" description="Helical" evidence="6">
    <location>
        <begin position="12"/>
        <end position="29"/>
    </location>
</feature>
<dbReference type="GO" id="GO:0008324">
    <property type="term" value="F:monoatomic cation transmembrane transporter activity"/>
    <property type="evidence" value="ECO:0007669"/>
    <property type="project" value="InterPro"/>
</dbReference>
<keyword evidence="5 6" id="KW-0472">Membrane</keyword>
<comment type="caution">
    <text evidence="7">The sequence shown here is derived from an EMBL/GenBank/DDBJ whole genome shotgun (WGS) entry which is preliminary data.</text>
</comment>
<evidence type="ECO:0000256" key="5">
    <source>
        <dbReference type="ARBA" id="ARBA00023136"/>
    </source>
</evidence>
<keyword evidence="4 6" id="KW-1133">Transmembrane helix</keyword>
<keyword evidence="2" id="KW-1003">Cell membrane</keyword>
<evidence type="ECO:0000256" key="4">
    <source>
        <dbReference type="ARBA" id="ARBA00022989"/>
    </source>
</evidence>
<evidence type="ECO:0000256" key="1">
    <source>
        <dbReference type="ARBA" id="ARBA00004651"/>
    </source>
</evidence>
<gene>
    <name evidence="7" type="ORF">ENV14_06670</name>
</gene>
<reference evidence="7" key="1">
    <citation type="journal article" date="2020" name="mSystems">
        <title>Genome- and Community-Level Interaction Insights into Carbon Utilization and Element Cycling Functions of Hydrothermarchaeota in Hydrothermal Sediment.</title>
        <authorList>
            <person name="Zhou Z."/>
            <person name="Liu Y."/>
            <person name="Xu W."/>
            <person name="Pan J."/>
            <person name="Luo Z.H."/>
            <person name="Li M."/>
        </authorList>
    </citation>
    <scope>NUCLEOTIDE SEQUENCE [LARGE SCALE GENOMIC DNA]</scope>
    <source>
        <strain evidence="7">SpSt-732</strain>
    </source>
</reference>
<accession>A0A7C4FI07</accession>
<dbReference type="EMBL" id="DTFF01000055">
    <property type="protein sequence ID" value="HGI88050.1"/>
    <property type="molecule type" value="Genomic_DNA"/>
</dbReference>
<feature type="transmembrane region" description="Helical" evidence="6">
    <location>
        <begin position="35"/>
        <end position="52"/>
    </location>
</feature>
<organism evidence="7">
    <name type="scientific">Ignisphaera aggregans</name>
    <dbReference type="NCBI Taxonomy" id="334771"/>
    <lineage>
        <taxon>Archaea</taxon>
        <taxon>Thermoproteota</taxon>
        <taxon>Thermoprotei</taxon>
        <taxon>Desulfurococcales</taxon>
        <taxon>Desulfurococcaceae</taxon>
        <taxon>Ignisphaera</taxon>
    </lineage>
</organism>
<comment type="subcellular location">
    <subcellularLocation>
        <location evidence="1">Cell membrane</location>
        <topology evidence="1">Multi-pass membrane protein</topology>
    </subcellularLocation>
</comment>
<protein>
    <submittedName>
        <fullName evidence="7">Cation:proton antiporter</fullName>
    </submittedName>
</protein>
<dbReference type="AlphaFoldDB" id="A0A7C4FI07"/>
<evidence type="ECO:0000256" key="3">
    <source>
        <dbReference type="ARBA" id="ARBA00022692"/>
    </source>
</evidence>
<dbReference type="PANTHER" id="PTHR34584">
    <property type="entry name" value="NA(+)/H(+) ANTIPORTER SUBUNIT E1"/>
    <property type="match status" value="1"/>
</dbReference>
<sequence>MPLKRLRKLMRVLSKLVLVLLLLLFVVLTTGSVRLYTLLTGLAVSTAVALLFEKTLVKKPIALRDAVKLLYLLKYLLHFIYVEMGSHIEVAKVILLGRGLRPAIVAIPYSTESDYGTAMVALSITNTPGTVVVHVDRESRTMFVHWITAKTFEPWEAWKEVARVFDGLAKKVFG</sequence>